<evidence type="ECO:0000256" key="7">
    <source>
        <dbReference type="ARBA" id="ARBA00035120"/>
    </source>
</evidence>
<dbReference type="HAMAP" id="MF_00454">
    <property type="entry name" value="FluC"/>
    <property type="match status" value="1"/>
</dbReference>
<evidence type="ECO:0000256" key="1">
    <source>
        <dbReference type="ARBA" id="ARBA00004651"/>
    </source>
</evidence>
<evidence type="ECO:0000256" key="9">
    <source>
        <dbReference type="ARBA" id="ARBA00049940"/>
    </source>
</evidence>
<evidence type="ECO:0000313" key="11">
    <source>
        <dbReference type="EMBL" id="GAA2188154.1"/>
    </source>
</evidence>
<sequence>MSDLWSALSIAAGGGAGAVIRYLVDSAFPADRRARFPWGILTVNLTGSFAIGVVTGLALEHPAAMVVSVGFLGGYTTFSTASVDTVQLLVRRRYGAAIANGIGALGAATGLAICGVLLGAALA</sequence>
<evidence type="ECO:0000256" key="3">
    <source>
        <dbReference type="ARBA" id="ARBA00022692"/>
    </source>
</evidence>
<feature type="transmembrane region" description="Helical" evidence="10">
    <location>
        <begin position="36"/>
        <end position="59"/>
    </location>
</feature>
<keyword evidence="12" id="KW-1185">Reference proteome</keyword>
<comment type="catalytic activity">
    <reaction evidence="8">
        <text>fluoride(in) = fluoride(out)</text>
        <dbReference type="Rhea" id="RHEA:76159"/>
        <dbReference type="ChEBI" id="CHEBI:17051"/>
    </reaction>
    <physiologicalReaction direction="left-to-right" evidence="8">
        <dbReference type="Rhea" id="RHEA:76160"/>
    </physiologicalReaction>
</comment>
<keyword evidence="10" id="KW-0406">Ion transport</keyword>
<evidence type="ECO:0000256" key="4">
    <source>
        <dbReference type="ARBA" id="ARBA00022989"/>
    </source>
</evidence>
<feature type="transmembrane region" description="Helical" evidence="10">
    <location>
        <begin position="102"/>
        <end position="122"/>
    </location>
</feature>
<keyword evidence="6 10" id="KW-0407">Ion channel</keyword>
<name>A0ABN3B5X2_9MICO</name>
<keyword evidence="10" id="KW-0479">Metal-binding</keyword>
<evidence type="ECO:0000313" key="12">
    <source>
        <dbReference type="Proteomes" id="UP001501084"/>
    </source>
</evidence>
<keyword evidence="10" id="KW-0813">Transport</keyword>
<proteinExistence type="inferred from homology"/>
<keyword evidence="4 10" id="KW-1133">Transmembrane helix</keyword>
<keyword evidence="10" id="KW-0915">Sodium</keyword>
<feature type="binding site" evidence="10">
    <location>
        <position position="73"/>
    </location>
    <ligand>
        <name>Na(+)</name>
        <dbReference type="ChEBI" id="CHEBI:29101"/>
        <note>structural</note>
    </ligand>
</feature>
<dbReference type="PANTHER" id="PTHR28259:SF1">
    <property type="entry name" value="FLUORIDE EXPORT PROTEIN 1-RELATED"/>
    <property type="match status" value="1"/>
</dbReference>
<feature type="binding site" evidence="10">
    <location>
        <position position="76"/>
    </location>
    <ligand>
        <name>Na(+)</name>
        <dbReference type="ChEBI" id="CHEBI:29101"/>
        <note>structural</note>
    </ligand>
</feature>
<feature type="transmembrane region" description="Helical" evidence="10">
    <location>
        <begin position="6"/>
        <end position="24"/>
    </location>
</feature>
<evidence type="ECO:0000256" key="6">
    <source>
        <dbReference type="ARBA" id="ARBA00023303"/>
    </source>
</evidence>
<protein>
    <recommendedName>
        <fullName evidence="10">Fluoride-specific ion channel FluC</fullName>
    </recommendedName>
</protein>
<accession>A0ABN3B5X2</accession>
<evidence type="ECO:0000256" key="2">
    <source>
        <dbReference type="ARBA" id="ARBA00022475"/>
    </source>
</evidence>
<feature type="transmembrane region" description="Helical" evidence="10">
    <location>
        <begin position="65"/>
        <end position="90"/>
    </location>
</feature>
<reference evidence="11 12" key="1">
    <citation type="journal article" date="2019" name="Int. J. Syst. Evol. Microbiol.">
        <title>The Global Catalogue of Microorganisms (GCM) 10K type strain sequencing project: providing services to taxonomists for standard genome sequencing and annotation.</title>
        <authorList>
            <consortium name="The Broad Institute Genomics Platform"/>
            <consortium name="The Broad Institute Genome Sequencing Center for Infectious Disease"/>
            <person name="Wu L."/>
            <person name="Ma J."/>
        </authorList>
    </citation>
    <scope>NUCLEOTIDE SEQUENCE [LARGE SCALE GENOMIC DNA]</scope>
    <source>
        <strain evidence="11 12">JCM 14919</strain>
    </source>
</reference>
<dbReference type="PANTHER" id="PTHR28259">
    <property type="entry name" value="FLUORIDE EXPORT PROTEIN 1-RELATED"/>
    <property type="match status" value="1"/>
</dbReference>
<dbReference type="EMBL" id="BAAAOP010000005">
    <property type="protein sequence ID" value="GAA2188154.1"/>
    <property type="molecule type" value="Genomic_DNA"/>
</dbReference>
<comment type="activity regulation">
    <text evidence="10">Na(+) is not transported, but it plays an essential structural role and its presence is essential for fluoride channel function.</text>
</comment>
<keyword evidence="3 10" id="KW-0812">Transmembrane</keyword>
<comment type="caution">
    <text evidence="11">The sequence shown here is derived from an EMBL/GenBank/DDBJ whole genome shotgun (WGS) entry which is preliminary data.</text>
</comment>
<dbReference type="Pfam" id="PF02537">
    <property type="entry name" value="CRCB"/>
    <property type="match status" value="1"/>
</dbReference>
<comment type="function">
    <text evidence="9 10">Fluoride-specific ion channel. Important for reducing fluoride concentration in the cell, thus reducing its toxicity.</text>
</comment>
<comment type="similarity">
    <text evidence="7 10">Belongs to the fluoride channel Fluc/FEX (TC 1.A.43) family.</text>
</comment>
<evidence type="ECO:0000256" key="10">
    <source>
        <dbReference type="HAMAP-Rule" id="MF_00454"/>
    </source>
</evidence>
<keyword evidence="2 10" id="KW-1003">Cell membrane</keyword>
<keyword evidence="5 10" id="KW-0472">Membrane</keyword>
<dbReference type="InterPro" id="IPR003691">
    <property type="entry name" value="FluC"/>
</dbReference>
<comment type="subcellular location">
    <subcellularLocation>
        <location evidence="1 10">Cell membrane</location>
        <topology evidence="1 10">Multi-pass membrane protein</topology>
    </subcellularLocation>
</comment>
<evidence type="ECO:0000256" key="5">
    <source>
        <dbReference type="ARBA" id="ARBA00023136"/>
    </source>
</evidence>
<gene>
    <name evidence="10 11" type="primary">crcB</name>
    <name evidence="10" type="synonym">fluC</name>
    <name evidence="11" type="ORF">GCM10009786_16110</name>
</gene>
<dbReference type="NCBIfam" id="TIGR00494">
    <property type="entry name" value="crcB"/>
    <property type="match status" value="1"/>
</dbReference>
<dbReference type="RefSeq" id="WP_346057955.1">
    <property type="nucleotide sequence ID" value="NZ_BAAAOP010000005.1"/>
</dbReference>
<evidence type="ECO:0000256" key="8">
    <source>
        <dbReference type="ARBA" id="ARBA00035585"/>
    </source>
</evidence>
<organism evidence="11 12">
    <name type="scientific">Leucobacter alluvii</name>
    <dbReference type="NCBI Taxonomy" id="340321"/>
    <lineage>
        <taxon>Bacteria</taxon>
        <taxon>Bacillati</taxon>
        <taxon>Actinomycetota</taxon>
        <taxon>Actinomycetes</taxon>
        <taxon>Micrococcales</taxon>
        <taxon>Microbacteriaceae</taxon>
        <taxon>Leucobacter</taxon>
    </lineage>
</organism>
<dbReference type="Proteomes" id="UP001501084">
    <property type="component" value="Unassembled WGS sequence"/>
</dbReference>